<evidence type="ECO:0000256" key="5">
    <source>
        <dbReference type="RuleBase" id="RU003345"/>
    </source>
</evidence>
<dbReference type="RefSeq" id="WP_380798568.1">
    <property type="nucleotide sequence ID" value="NZ_JBHRVU010000005.1"/>
</dbReference>
<keyword evidence="8" id="KW-1185">Reference proteome</keyword>
<dbReference type="Gene3D" id="3.40.309.10">
    <property type="entry name" value="Aldehyde Dehydrogenase, Chain A, domain 2"/>
    <property type="match status" value="1"/>
</dbReference>
<dbReference type="Gene3D" id="3.40.605.10">
    <property type="entry name" value="Aldehyde Dehydrogenase, Chain A, domain 1"/>
    <property type="match status" value="1"/>
</dbReference>
<comment type="caution">
    <text evidence="7">The sequence shown here is derived from an EMBL/GenBank/DDBJ whole genome shotgun (WGS) entry which is preliminary data.</text>
</comment>
<dbReference type="Pfam" id="PF00171">
    <property type="entry name" value="Aldedh"/>
    <property type="match status" value="1"/>
</dbReference>
<name>A0ABV7NNH7_9SPHN</name>
<dbReference type="InterPro" id="IPR016160">
    <property type="entry name" value="Ald_DH_CS_CYS"/>
</dbReference>
<evidence type="ECO:0000313" key="7">
    <source>
        <dbReference type="EMBL" id="MFC3443711.1"/>
    </source>
</evidence>
<dbReference type="SUPFAM" id="SSF53720">
    <property type="entry name" value="ALDH-like"/>
    <property type="match status" value="1"/>
</dbReference>
<dbReference type="InterPro" id="IPR029510">
    <property type="entry name" value="Ald_DH_CS_GLU"/>
</dbReference>
<feature type="domain" description="Aldehyde dehydrogenase" evidence="6">
    <location>
        <begin position="3"/>
        <end position="429"/>
    </location>
</feature>
<dbReference type="PANTHER" id="PTHR43720">
    <property type="entry name" value="2-AMINOMUCONIC SEMIALDEHYDE DEHYDROGENASE"/>
    <property type="match status" value="1"/>
</dbReference>
<dbReference type="InterPro" id="IPR016162">
    <property type="entry name" value="Ald_DH_N"/>
</dbReference>
<dbReference type="EMBL" id="JBHRVU010000005">
    <property type="protein sequence ID" value="MFC3443711.1"/>
    <property type="molecule type" value="Genomic_DNA"/>
</dbReference>
<dbReference type="InterPro" id="IPR016161">
    <property type="entry name" value="Ald_DH/histidinol_DH"/>
</dbReference>
<proteinExistence type="inferred from homology"/>
<dbReference type="CDD" id="cd07093">
    <property type="entry name" value="ALDH_F8_HMSADH"/>
    <property type="match status" value="1"/>
</dbReference>
<organism evidence="7 8">
    <name type="scientific">Sphingobium rhizovicinum</name>
    <dbReference type="NCBI Taxonomy" id="432308"/>
    <lineage>
        <taxon>Bacteria</taxon>
        <taxon>Pseudomonadati</taxon>
        <taxon>Pseudomonadota</taxon>
        <taxon>Alphaproteobacteria</taxon>
        <taxon>Sphingomonadales</taxon>
        <taxon>Sphingomonadaceae</taxon>
        <taxon>Sphingobium</taxon>
    </lineage>
</organism>
<evidence type="ECO:0000256" key="2">
    <source>
        <dbReference type="ARBA" id="ARBA00023002"/>
    </source>
</evidence>
<evidence type="ECO:0000256" key="1">
    <source>
        <dbReference type="ARBA" id="ARBA00009986"/>
    </source>
</evidence>
<sequence length="444" mass="47163">MGDAVAAARGAFPAWAGMGTDRRNDILYAICDTLTAHADELAEMEVRTTGLPISGVRPLARRAAHNFRAFAEVASTLSGESYSQAENYMTYVTREPKGVGALIAPWNAPLALGSMRIATCIAFGNTCVLKPSEYTPLSMFRMVELMHEAGLPDGVVNLVNGRGHVSGEAMVSHPDIDMIGFTGGSETGRRIMATAGANLKPAILELGGKSAAIVCADADLDQALDGALLGIYSNNGQQCLAGSRILVQRSIADRFIADFVARAKAIRIGDPMAASTQIGPLAFAAHRDRVLSFVDVATQDGAELLTGGGRPDGFDKGFYIDPIAVLAPSNAARICQEEVFGPFATFVIFDEVEDAIRIANDSAFGLVAYVWTGSVTTAMRCSKGIRAGTIWINTPMMRELRAPFGGFRESGIGRDGARSSADFFTEMKTTSIPIEPLKLNRLGV</sequence>
<reference evidence="8" key="1">
    <citation type="journal article" date="2019" name="Int. J. Syst. Evol. Microbiol.">
        <title>The Global Catalogue of Microorganisms (GCM) 10K type strain sequencing project: providing services to taxonomists for standard genome sequencing and annotation.</title>
        <authorList>
            <consortium name="The Broad Institute Genomics Platform"/>
            <consortium name="The Broad Institute Genome Sequencing Center for Infectious Disease"/>
            <person name="Wu L."/>
            <person name="Ma J."/>
        </authorList>
    </citation>
    <scope>NUCLEOTIDE SEQUENCE [LARGE SCALE GENOMIC DNA]</scope>
    <source>
        <strain evidence="8">CCM 7491</strain>
    </source>
</reference>
<dbReference type="PANTHER" id="PTHR43720:SF2">
    <property type="entry name" value="2-AMINOMUCONIC SEMIALDEHYDE DEHYDROGENASE"/>
    <property type="match status" value="1"/>
</dbReference>
<keyword evidence="2 5" id="KW-0560">Oxidoreductase</keyword>
<comment type="similarity">
    <text evidence="1 5">Belongs to the aldehyde dehydrogenase family.</text>
</comment>
<evidence type="ECO:0000313" key="8">
    <source>
        <dbReference type="Proteomes" id="UP001595681"/>
    </source>
</evidence>
<feature type="active site" evidence="4">
    <location>
        <position position="205"/>
    </location>
</feature>
<gene>
    <name evidence="7" type="ORF">ACFOKF_21360</name>
</gene>
<keyword evidence="3" id="KW-0520">NAD</keyword>
<accession>A0ABV7NNH7</accession>
<dbReference type="InterPro" id="IPR015590">
    <property type="entry name" value="Aldehyde_DH_dom"/>
</dbReference>
<dbReference type="PROSITE" id="PS00070">
    <property type="entry name" value="ALDEHYDE_DEHYDR_CYS"/>
    <property type="match status" value="1"/>
</dbReference>
<dbReference type="Proteomes" id="UP001595681">
    <property type="component" value="Unassembled WGS sequence"/>
</dbReference>
<dbReference type="InterPro" id="IPR016163">
    <property type="entry name" value="Ald_DH_C"/>
</dbReference>
<evidence type="ECO:0000259" key="6">
    <source>
        <dbReference type="Pfam" id="PF00171"/>
    </source>
</evidence>
<protein>
    <submittedName>
        <fullName evidence="7">Aldehyde dehydrogenase</fullName>
    </submittedName>
</protein>
<evidence type="ECO:0000256" key="4">
    <source>
        <dbReference type="PROSITE-ProRule" id="PRU10007"/>
    </source>
</evidence>
<dbReference type="PROSITE" id="PS00687">
    <property type="entry name" value="ALDEHYDE_DEHYDR_GLU"/>
    <property type="match status" value="1"/>
</dbReference>
<evidence type="ECO:0000256" key="3">
    <source>
        <dbReference type="ARBA" id="ARBA00023027"/>
    </source>
</evidence>